<dbReference type="EMBL" id="SNRW01001872">
    <property type="protein sequence ID" value="KAA6394706.1"/>
    <property type="molecule type" value="Genomic_DNA"/>
</dbReference>
<dbReference type="AlphaFoldDB" id="A0A5J4WJ11"/>
<accession>A0A5J4WJ11</accession>
<name>A0A5J4WJ11_9EUKA</name>
<proteinExistence type="predicted"/>
<reference evidence="1 2" key="1">
    <citation type="submission" date="2019-03" db="EMBL/GenBank/DDBJ databases">
        <title>Single cell metagenomics reveals metabolic interactions within the superorganism composed of flagellate Streblomastix strix and complex community of Bacteroidetes bacteria on its surface.</title>
        <authorList>
            <person name="Treitli S.C."/>
            <person name="Kolisko M."/>
            <person name="Husnik F."/>
            <person name="Keeling P."/>
            <person name="Hampl V."/>
        </authorList>
    </citation>
    <scope>NUCLEOTIDE SEQUENCE [LARGE SCALE GENOMIC DNA]</scope>
    <source>
        <strain evidence="1">ST1C</strain>
    </source>
</reference>
<sequence>MLKPDPKRKAINISKLSAFEQLNEKRSRKLGESQGPRTSTDEAMKQLGQLIARQLHRDISKVDRFIHPQSALDWLREKKLDQKGQTIFSEDFDNNASAPNDIIVRNCQRKLYLVAGYRTIAPKKRLQTVLYEEQNPTSQDHNIISMKTWQYANVKPNRYVYTWNYYKKLVAQTLKSFGHRIQKIYEVEEDIRNNQKKTCTILQNVI</sequence>
<evidence type="ECO:0000313" key="1">
    <source>
        <dbReference type="EMBL" id="KAA6394706.1"/>
    </source>
</evidence>
<dbReference type="Proteomes" id="UP000324800">
    <property type="component" value="Unassembled WGS sequence"/>
</dbReference>
<protein>
    <submittedName>
        <fullName evidence="1">Uncharacterized protein</fullName>
    </submittedName>
</protein>
<comment type="caution">
    <text evidence="1">The sequence shown here is derived from an EMBL/GenBank/DDBJ whole genome shotgun (WGS) entry which is preliminary data.</text>
</comment>
<evidence type="ECO:0000313" key="2">
    <source>
        <dbReference type="Proteomes" id="UP000324800"/>
    </source>
</evidence>
<gene>
    <name evidence="1" type="ORF">EZS28_009769</name>
</gene>
<organism evidence="1 2">
    <name type="scientific">Streblomastix strix</name>
    <dbReference type="NCBI Taxonomy" id="222440"/>
    <lineage>
        <taxon>Eukaryota</taxon>
        <taxon>Metamonada</taxon>
        <taxon>Preaxostyla</taxon>
        <taxon>Oxymonadida</taxon>
        <taxon>Streblomastigidae</taxon>
        <taxon>Streblomastix</taxon>
    </lineage>
</organism>